<dbReference type="Gene3D" id="3.90.550.10">
    <property type="entry name" value="Spore Coat Polysaccharide Biosynthesis Protein SpsA, Chain A"/>
    <property type="match status" value="1"/>
</dbReference>
<protein>
    <submittedName>
        <fullName evidence="2">Glycosyltransferase</fullName>
    </submittedName>
</protein>
<reference evidence="2 3" key="1">
    <citation type="submission" date="2019-09" db="EMBL/GenBank/DDBJ databases">
        <title>Polymorphobacter sp. isolated from a lake in China.</title>
        <authorList>
            <person name="Liu Z."/>
        </authorList>
    </citation>
    <scope>NUCLEOTIDE SEQUENCE [LARGE SCALE GENOMIC DNA]</scope>
    <source>
        <strain evidence="2 3">D40P</strain>
    </source>
</reference>
<keyword evidence="2" id="KW-0808">Transferase</keyword>
<accession>A0A7C9KYQ8</accession>
<evidence type="ECO:0000259" key="1">
    <source>
        <dbReference type="Pfam" id="PF00535"/>
    </source>
</evidence>
<dbReference type="AlphaFoldDB" id="A0A7C9KYQ8"/>
<proteinExistence type="predicted"/>
<dbReference type="PANTHER" id="PTHR43685:SF2">
    <property type="entry name" value="GLYCOSYLTRANSFERASE 2-LIKE DOMAIN-CONTAINING PROTEIN"/>
    <property type="match status" value="1"/>
</dbReference>
<dbReference type="InterPro" id="IPR029044">
    <property type="entry name" value="Nucleotide-diphossugar_trans"/>
</dbReference>
<dbReference type="InterPro" id="IPR050834">
    <property type="entry name" value="Glycosyltransf_2"/>
</dbReference>
<dbReference type="CDD" id="cd00761">
    <property type="entry name" value="Glyco_tranf_GTA_type"/>
    <property type="match status" value="1"/>
</dbReference>
<gene>
    <name evidence="2" type="ORF">F3168_08220</name>
</gene>
<dbReference type="SUPFAM" id="SSF53448">
    <property type="entry name" value="Nucleotide-diphospho-sugar transferases"/>
    <property type="match status" value="1"/>
</dbReference>
<comment type="caution">
    <text evidence="2">The sequence shown here is derived from an EMBL/GenBank/DDBJ whole genome shotgun (WGS) entry which is preliminary data.</text>
</comment>
<evidence type="ECO:0000313" key="2">
    <source>
        <dbReference type="EMBL" id="MQT17248.1"/>
    </source>
</evidence>
<dbReference type="RefSeq" id="WP_152577768.1">
    <property type="nucleotide sequence ID" value="NZ_WEFI01000002.1"/>
</dbReference>
<organism evidence="2 3">
    <name type="scientific">Sandarakinorhabdus fusca</name>
    <dbReference type="NCBI Taxonomy" id="1439888"/>
    <lineage>
        <taxon>Bacteria</taxon>
        <taxon>Pseudomonadati</taxon>
        <taxon>Pseudomonadota</taxon>
        <taxon>Alphaproteobacteria</taxon>
        <taxon>Sphingomonadales</taxon>
        <taxon>Sphingosinicellaceae</taxon>
        <taxon>Sandarakinorhabdus</taxon>
    </lineage>
</organism>
<dbReference type="OrthoDB" id="9807795at2"/>
<feature type="domain" description="Glycosyltransferase 2-like" evidence="1">
    <location>
        <begin position="8"/>
        <end position="107"/>
    </location>
</feature>
<dbReference type="InterPro" id="IPR001173">
    <property type="entry name" value="Glyco_trans_2-like"/>
</dbReference>
<sequence>MTLHSGICVIIPAWNAEATIVRAVTSALAQPQVAEVLVVDDASTDGTAQSATDADDGSGRLRVLCQPRNIGPAAARNVAIDASTAPLLAILDSDDFLLPGRFAPLLATPGWDAIADNLAFVPEDQVAALAPATLDHGTASPRRLSLAEFVLGNISVAGQPRAELGFVKPVIRRSFLAAHGLRYDESLRLGEDYALYARILARGGAFLTVARCGYVAVERASSLSGCHRGVDLANLAASDLALLGEDGLDDSARRAIRRHRDQTAAKARHRRFLDMRRAQGLPAALAQALLRPHQVPPLAFAIARDKWRDRHPGAPKPAQVRYLFA</sequence>
<dbReference type="Pfam" id="PF00535">
    <property type="entry name" value="Glycos_transf_2"/>
    <property type="match status" value="1"/>
</dbReference>
<keyword evidence="3" id="KW-1185">Reference proteome</keyword>
<dbReference type="PANTHER" id="PTHR43685">
    <property type="entry name" value="GLYCOSYLTRANSFERASE"/>
    <property type="match status" value="1"/>
</dbReference>
<dbReference type="GO" id="GO:0016740">
    <property type="term" value="F:transferase activity"/>
    <property type="evidence" value="ECO:0007669"/>
    <property type="project" value="UniProtKB-KW"/>
</dbReference>
<evidence type="ECO:0000313" key="3">
    <source>
        <dbReference type="Proteomes" id="UP000481327"/>
    </source>
</evidence>
<dbReference type="Proteomes" id="UP000481327">
    <property type="component" value="Unassembled WGS sequence"/>
</dbReference>
<name>A0A7C9KYQ8_9SPHN</name>
<dbReference type="EMBL" id="WIOL01000002">
    <property type="protein sequence ID" value="MQT17248.1"/>
    <property type="molecule type" value="Genomic_DNA"/>
</dbReference>